<keyword evidence="4" id="KW-1185">Reference proteome</keyword>
<evidence type="ECO:0000256" key="1">
    <source>
        <dbReference type="SAM" id="MobiDB-lite"/>
    </source>
</evidence>
<comment type="caution">
    <text evidence="3">The sequence shown here is derived from an EMBL/GenBank/DDBJ whole genome shotgun (WGS) entry which is preliminary data.</text>
</comment>
<evidence type="ECO:0000313" key="4">
    <source>
        <dbReference type="Proteomes" id="UP001159363"/>
    </source>
</evidence>
<dbReference type="Proteomes" id="UP001159363">
    <property type="component" value="Chromosome X"/>
</dbReference>
<reference evidence="3 4" key="1">
    <citation type="submission" date="2023-02" db="EMBL/GenBank/DDBJ databases">
        <title>LHISI_Scaffold_Assembly.</title>
        <authorList>
            <person name="Stuart O.P."/>
            <person name="Cleave R."/>
            <person name="Magrath M.J.L."/>
            <person name="Mikheyev A.S."/>
        </authorList>
    </citation>
    <scope>NUCLEOTIDE SEQUENCE [LARGE SCALE GENOMIC DNA]</scope>
    <source>
        <strain evidence="3">Daus_M_001</strain>
        <tissue evidence="3">Leg muscle</tissue>
    </source>
</reference>
<feature type="compositionally biased region" description="Basic and acidic residues" evidence="1">
    <location>
        <begin position="234"/>
        <end position="246"/>
    </location>
</feature>
<proteinExistence type="predicted"/>
<name>A0ABQ9HNF2_9NEOP</name>
<evidence type="ECO:0000256" key="2">
    <source>
        <dbReference type="SAM" id="Phobius"/>
    </source>
</evidence>
<gene>
    <name evidence="3" type="ORF">PR048_011913</name>
</gene>
<organism evidence="3 4">
    <name type="scientific">Dryococelus australis</name>
    <dbReference type="NCBI Taxonomy" id="614101"/>
    <lineage>
        <taxon>Eukaryota</taxon>
        <taxon>Metazoa</taxon>
        <taxon>Ecdysozoa</taxon>
        <taxon>Arthropoda</taxon>
        <taxon>Hexapoda</taxon>
        <taxon>Insecta</taxon>
        <taxon>Pterygota</taxon>
        <taxon>Neoptera</taxon>
        <taxon>Polyneoptera</taxon>
        <taxon>Phasmatodea</taxon>
        <taxon>Verophasmatodea</taxon>
        <taxon>Anareolatae</taxon>
        <taxon>Phasmatidae</taxon>
        <taxon>Eurycanthinae</taxon>
        <taxon>Dryococelus</taxon>
    </lineage>
</organism>
<keyword evidence="2" id="KW-0472">Membrane</keyword>
<dbReference type="EMBL" id="JARBHB010000004">
    <property type="protein sequence ID" value="KAJ8885715.1"/>
    <property type="molecule type" value="Genomic_DNA"/>
</dbReference>
<keyword evidence="2" id="KW-0812">Transmembrane</keyword>
<keyword evidence="2" id="KW-1133">Transmembrane helix</keyword>
<feature type="region of interest" description="Disordered" evidence="1">
    <location>
        <begin position="225"/>
        <end position="253"/>
    </location>
</feature>
<feature type="compositionally biased region" description="Acidic residues" evidence="1">
    <location>
        <begin position="718"/>
        <end position="728"/>
    </location>
</feature>
<feature type="transmembrane region" description="Helical" evidence="2">
    <location>
        <begin position="785"/>
        <end position="805"/>
    </location>
</feature>
<feature type="compositionally biased region" description="Polar residues" evidence="1">
    <location>
        <begin position="667"/>
        <end position="677"/>
    </location>
</feature>
<sequence>MKYDYMTIQGTELGFDSDITVCSGVLCSRAPDSPVAQLRWDRLIVAVGGKLVKIGVKLPTRDRETDRERVKSSAPPMFFFSDEKYTTSLGPMHPVHLLWAYPFADWLRETLGRAFDFDWLPNLSKHSLFAWLPSGKSNLPGVDWPMAVQHVDVDQYRHAVDDGELNPEAIKSVENTLAYQFKIDCWSSASVESVAVAMPLAMAIENWEAFNEVLRTDDGDTRWEWSSTGMYGSGEREIPEKTHRSAESSGTISTCDPGRNRIRFALMEVRRSSYSTTVRWAGSMGQWTCTHSCKQAARAVTHPGGTARRSLHVRSQMRITVDGSGPARILVHQFVLELPRSSLATWFSTRVVILIDVVTMVVETATLRTRAGLDTVGGGAGDKHLGWGGVDHACAFPGGSVVHHLPELECERGWRLFVWLDLCPQRRRSGMLRCPALFQNGANVRNGDKVHRDVGDLNNGALHWFAALVLMSSSAVLVDQPPLVGKAMWSGGDSRGAGVGRHLTCIARLRWKLFELPSGGPWVPGVLCRFVVLEDDEITSNLTYLVVFTLTLARLLAISYAILTLLIAAIWCSATSPMMDESKFSSSGGVDESIPEKSHVVHDDEVGVFRSRRPILTSTFPGVRFGPVSAWWCKSQSAGIRLQESVSGRQSAEISRHKSVIRVSLQESVGRSQSEGVSRQGLVGRSQPVGVSRQESVGRALYSDDDNVTPTNKSKLDIEDETGSEDDHEGSIDDLTMLEVRTFFPASHLSERSASSTLPRATSQTGDSGIHTVITSTDRSRFWRVSFLVILWGTLVLELGATWMASPFLGIYLPVGSGLEHQGAAQNNVLRIGGGEERLVWRSAGMRRGREELLEKIHRPAASSGTIPTCGNPGSDPAGN</sequence>
<accession>A0ABQ9HNF2</accession>
<evidence type="ECO:0000313" key="3">
    <source>
        <dbReference type="EMBL" id="KAJ8885715.1"/>
    </source>
</evidence>
<protein>
    <submittedName>
        <fullName evidence="3">Uncharacterized protein</fullName>
    </submittedName>
</protein>
<feature type="transmembrane region" description="Helical" evidence="2">
    <location>
        <begin position="542"/>
        <end position="572"/>
    </location>
</feature>
<feature type="region of interest" description="Disordered" evidence="1">
    <location>
        <begin position="667"/>
        <end position="730"/>
    </location>
</feature>